<evidence type="ECO:0000256" key="2">
    <source>
        <dbReference type="ARBA" id="ARBA00001964"/>
    </source>
</evidence>
<dbReference type="EC" id="2.2.1.7" evidence="8"/>
<comment type="caution">
    <text evidence="8">The sequence shown here is derived from an EMBL/GenBank/DDBJ whole genome shotgun (WGS) entry which is preliminary data.</text>
</comment>
<evidence type="ECO:0000313" key="9">
    <source>
        <dbReference type="Proteomes" id="UP000234145"/>
    </source>
</evidence>
<dbReference type="PANTHER" id="PTHR43322">
    <property type="entry name" value="1-D-DEOXYXYLULOSE 5-PHOSPHATE SYNTHASE-RELATED"/>
    <property type="match status" value="1"/>
</dbReference>
<dbReference type="GO" id="GO:0019288">
    <property type="term" value="P:isopentenyl diphosphate biosynthetic process, methylerythritol 4-phosphate pathway"/>
    <property type="evidence" value="ECO:0007669"/>
    <property type="project" value="TreeGrafter"/>
</dbReference>
<evidence type="ECO:0000256" key="3">
    <source>
        <dbReference type="ARBA" id="ARBA00011738"/>
    </source>
</evidence>
<gene>
    <name evidence="8" type="ORF">COY51_03715</name>
</gene>
<keyword evidence="6" id="KW-0460">Magnesium</keyword>
<evidence type="ECO:0000256" key="7">
    <source>
        <dbReference type="ARBA" id="ARBA00023052"/>
    </source>
</evidence>
<organism evidence="8 9">
    <name type="scientific">Candidatus Desantisbacteria bacterium CG_4_10_14_0_8_um_filter_39_17</name>
    <dbReference type="NCBI Taxonomy" id="1974542"/>
    <lineage>
        <taxon>Bacteria</taxon>
        <taxon>Candidatus Desantisiibacteriota</taxon>
    </lineage>
</organism>
<evidence type="ECO:0000313" key="8">
    <source>
        <dbReference type="EMBL" id="PIZ16019.1"/>
    </source>
</evidence>
<evidence type="ECO:0000256" key="1">
    <source>
        <dbReference type="ARBA" id="ARBA00001946"/>
    </source>
</evidence>
<dbReference type="InterPro" id="IPR049557">
    <property type="entry name" value="Transketolase_CS"/>
</dbReference>
<proteinExistence type="predicted"/>
<feature type="non-terminal residue" evidence="8">
    <location>
        <position position="75"/>
    </location>
</feature>
<dbReference type="EMBL" id="PFMS01000063">
    <property type="protein sequence ID" value="PIZ16019.1"/>
    <property type="molecule type" value="Genomic_DNA"/>
</dbReference>
<reference evidence="9" key="1">
    <citation type="submission" date="2017-09" db="EMBL/GenBank/DDBJ databases">
        <title>Depth-based differentiation of microbial function through sediment-hosted aquifers and enrichment of novel symbionts in the deep terrestrial subsurface.</title>
        <authorList>
            <person name="Probst A.J."/>
            <person name="Ladd B."/>
            <person name="Jarett J.K."/>
            <person name="Geller-Mcgrath D.E."/>
            <person name="Sieber C.M.K."/>
            <person name="Emerson J.B."/>
            <person name="Anantharaman K."/>
            <person name="Thomas B.C."/>
            <person name="Malmstrom R."/>
            <person name="Stieglmeier M."/>
            <person name="Klingl A."/>
            <person name="Woyke T."/>
            <person name="Ryan C.M."/>
            <person name="Banfield J.F."/>
        </authorList>
    </citation>
    <scope>NUCLEOTIDE SEQUENCE [LARGE SCALE GENOMIC DNA]</scope>
</reference>
<keyword evidence="7" id="KW-0786">Thiamine pyrophosphate</keyword>
<dbReference type="GO" id="GO:0016114">
    <property type="term" value="P:terpenoid biosynthetic process"/>
    <property type="evidence" value="ECO:0007669"/>
    <property type="project" value="InterPro"/>
</dbReference>
<dbReference type="SUPFAM" id="SSF52518">
    <property type="entry name" value="Thiamin diphosphate-binding fold (THDP-binding)"/>
    <property type="match status" value="1"/>
</dbReference>
<keyword evidence="4 8" id="KW-0808">Transferase</keyword>
<comment type="cofactor">
    <cofactor evidence="1">
        <name>Mg(2+)</name>
        <dbReference type="ChEBI" id="CHEBI:18420"/>
    </cofactor>
</comment>
<comment type="cofactor">
    <cofactor evidence="2">
        <name>thiamine diphosphate</name>
        <dbReference type="ChEBI" id="CHEBI:58937"/>
    </cofactor>
</comment>
<keyword evidence="5" id="KW-0479">Metal-binding</keyword>
<comment type="subunit">
    <text evidence="3">Homodimer.</text>
</comment>
<sequence>MIEKINEPKDLKNLGIKELEVLAQEIREEIIDVVSRTGGHLSSNLGAVELTLALHYVLDAPQDKIIWDVGHQSYT</sequence>
<dbReference type="GO" id="GO:0046872">
    <property type="term" value="F:metal ion binding"/>
    <property type="evidence" value="ECO:0007669"/>
    <property type="project" value="UniProtKB-KW"/>
</dbReference>
<dbReference type="Gene3D" id="3.40.50.970">
    <property type="match status" value="1"/>
</dbReference>
<dbReference type="Pfam" id="PF13292">
    <property type="entry name" value="DXP_synthase_N"/>
    <property type="match status" value="1"/>
</dbReference>
<dbReference type="AlphaFoldDB" id="A0A2H9PCH5"/>
<dbReference type="GO" id="GO:0005829">
    <property type="term" value="C:cytosol"/>
    <property type="evidence" value="ECO:0007669"/>
    <property type="project" value="TreeGrafter"/>
</dbReference>
<dbReference type="InterPro" id="IPR005477">
    <property type="entry name" value="Dxylulose-5-P_synthase"/>
</dbReference>
<name>A0A2H9PCH5_9BACT</name>
<protein>
    <submittedName>
        <fullName evidence="8">1-deoxy-D-xylulose-5-phosphate synthase</fullName>
        <ecNumber evidence="8">2.2.1.7</ecNumber>
    </submittedName>
</protein>
<dbReference type="PROSITE" id="PS00801">
    <property type="entry name" value="TRANSKETOLASE_1"/>
    <property type="match status" value="1"/>
</dbReference>
<evidence type="ECO:0000256" key="6">
    <source>
        <dbReference type="ARBA" id="ARBA00022842"/>
    </source>
</evidence>
<evidence type="ECO:0000256" key="5">
    <source>
        <dbReference type="ARBA" id="ARBA00022723"/>
    </source>
</evidence>
<evidence type="ECO:0000256" key="4">
    <source>
        <dbReference type="ARBA" id="ARBA00022679"/>
    </source>
</evidence>
<accession>A0A2H9PCH5</accession>
<dbReference type="GO" id="GO:0008661">
    <property type="term" value="F:1-deoxy-D-xylulose-5-phosphate synthase activity"/>
    <property type="evidence" value="ECO:0007669"/>
    <property type="project" value="UniProtKB-EC"/>
</dbReference>
<dbReference type="PANTHER" id="PTHR43322:SF5">
    <property type="entry name" value="1-DEOXY-D-XYLULOSE-5-PHOSPHATE SYNTHASE, CHLOROPLASTIC"/>
    <property type="match status" value="1"/>
</dbReference>
<dbReference type="InterPro" id="IPR029061">
    <property type="entry name" value="THDP-binding"/>
</dbReference>
<dbReference type="Proteomes" id="UP000234145">
    <property type="component" value="Unassembled WGS sequence"/>
</dbReference>